<dbReference type="GO" id="GO:0051539">
    <property type="term" value="F:4 iron, 4 sulfur cluster binding"/>
    <property type="evidence" value="ECO:0007669"/>
    <property type="project" value="UniProtKB-KW"/>
</dbReference>
<feature type="binding site" evidence="12 13">
    <location>
        <position position="62"/>
    </location>
    <ligand>
        <name>[4Fe-4S] cluster</name>
        <dbReference type="ChEBI" id="CHEBI:49883"/>
        <note>4Fe-4S-S-AdoMet</note>
    </ligand>
</feature>
<gene>
    <name evidence="12 15" type="primary">bioB</name>
    <name evidence="15" type="ORF">McpCs1_06250</name>
</gene>
<comment type="cofactor">
    <cofactor evidence="12">
        <name>[2Fe-2S] cluster</name>
        <dbReference type="ChEBI" id="CHEBI:190135"/>
    </cofactor>
    <text evidence="12">Binds 1 [2Fe-2S] cluster. The cluster is coordinated with 3 cysteines and 1 arginine.</text>
</comment>
<evidence type="ECO:0000256" key="8">
    <source>
        <dbReference type="ARBA" id="ARBA00022723"/>
    </source>
</evidence>
<feature type="binding site" evidence="12 13">
    <location>
        <position position="66"/>
    </location>
    <ligand>
        <name>[4Fe-4S] cluster</name>
        <dbReference type="ChEBI" id="CHEBI:49883"/>
        <note>4Fe-4S-S-AdoMet</note>
    </ligand>
</feature>
<dbReference type="HAMAP" id="MF_01694">
    <property type="entry name" value="BioB"/>
    <property type="match status" value="1"/>
</dbReference>
<dbReference type="GO" id="GO:0004076">
    <property type="term" value="F:biotin synthase activity"/>
    <property type="evidence" value="ECO:0007669"/>
    <property type="project" value="UniProtKB-UniRule"/>
</dbReference>
<dbReference type="Proteomes" id="UP001283212">
    <property type="component" value="Unassembled WGS sequence"/>
</dbReference>
<keyword evidence="7 12" id="KW-0001">2Fe-2S</keyword>
<dbReference type="GO" id="GO:0009102">
    <property type="term" value="P:biotin biosynthetic process"/>
    <property type="evidence" value="ECO:0007669"/>
    <property type="project" value="UniProtKB-UniRule"/>
</dbReference>
<dbReference type="RefSeq" id="WP_338095784.1">
    <property type="nucleotide sequence ID" value="NZ_JAWDKB010000002.1"/>
</dbReference>
<comment type="caution">
    <text evidence="15">The sequence shown here is derived from an EMBL/GenBank/DDBJ whole genome shotgun (WGS) entry which is preliminary data.</text>
</comment>
<feature type="binding site" evidence="12 13">
    <location>
        <position position="268"/>
    </location>
    <ligand>
        <name>[2Fe-2S] cluster</name>
        <dbReference type="ChEBI" id="CHEBI:190135"/>
    </ligand>
</feature>
<dbReference type="SMART" id="SM00729">
    <property type="entry name" value="Elp3"/>
    <property type="match status" value="1"/>
</dbReference>
<comment type="subunit">
    <text evidence="12">Homodimer.</text>
</comment>
<keyword evidence="4 12" id="KW-0004">4Fe-4S</keyword>
<evidence type="ECO:0000256" key="7">
    <source>
        <dbReference type="ARBA" id="ARBA00022714"/>
    </source>
</evidence>
<evidence type="ECO:0000256" key="2">
    <source>
        <dbReference type="ARBA" id="ARBA00010765"/>
    </source>
</evidence>
<dbReference type="SUPFAM" id="SSF102114">
    <property type="entry name" value="Radical SAM enzymes"/>
    <property type="match status" value="1"/>
</dbReference>
<evidence type="ECO:0000259" key="14">
    <source>
        <dbReference type="PROSITE" id="PS51918"/>
    </source>
</evidence>
<evidence type="ECO:0000256" key="6">
    <source>
        <dbReference type="ARBA" id="ARBA00022691"/>
    </source>
</evidence>
<dbReference type="CDD" id="cd01335">
    <property type="entry name" value="Radical_SAM"/>
    <property type="match status" value="1"/>
</dbReference>
<dbReference type="InterPro" id="IPR058240">
    <property type="entry name" value="rSAM_sf"/>
</dbReference>
<evidence type="ECO:0000256" key="5">
    <source>
        <dbReference type="ARBA" id="ARBA00022679"/>
    </source>
</evidence>
<dbReference type="Gene3D" id="3.20.20.70">
    <property type="entry name" value="Aldolase class I"/>
    <property type="match status" value="1"/>
</dbReference>
<dbReference type="PANTHER" id="PTHR22976:SF2">
    <property type="entry name" value="BIOTIN SYNTHASE, MITOCHONDRIAL"/>
    <property type="match status" value="1"/>
</dbReference>
<keyword evidence="11 12" id="KW-0411">Iron-sulfur</keyword>
<protein>
    <recommendedName>
        <fullName evidence="3 12">Biotin synthase</fullName>
        <ecNumber evidence="3 12">2.8.1.6</ecNumber>
    </recommendedName>
</protein>
<keyword evidence="10 12" id="KW-0408">Iron</keyword>
<dbReference type="InterPro" id="IPR010722">
    <property type="entry name" value="BATS_dom"/>
</dbReference>
<keyword evidence="9 12" id="KW-0093">Biotin biosynthesis</keyword>
<evidence type="ECO:0000256" key="12">
    <source>
        <dbReference type="HAMAP-Rule" id="MF_01694"/>
    </source>
</evidence>
<evidence type="ECO:0000313" key="16">
    <source>
        <dbReference type="Proteomes" id="UP001283212"/>
    </source>
</evidence>
<keyword evidence="6 12" id="KW-0949">S-adenosyl-L-methionine</keyword>
<dbReference type="InterPro" id="IPR002684">
    <property type="entry name" value="Biotin_synth/BioAB"/>
</dbReference>
<feature type="binding site" evidence="12 13">
    <location>
        <position position="69"/>
    </location>
    <ligand>
        <name>[4Fe-4S] cluster</name>
        <dbReference type="ChEBI" id="CHEBI:49883"/>
        <note>4Fe-4S-S-AdoMet</note>
    </ligand>
</feature>
<dbReference type="SFLD" id="SFLDS00029">
    <property type="entry name" value="Radical_SAM"/>
    <property type="match status" value="1"/>
</dbReference>
<proteinExistence type="inferred from homology"/>
<dbReference type="EMBL" id="JAWDKB010000002">
    <property type="protein sequence ID" value="MDV0443255.1"/>
    <property type="molecule type" value="Genomic_DNA"/>
</dbReference>
<evidence type="ECO:0000256" key="4">
    <source>
        <dbReference type="ARBA" id="ARBA00022485"/>
    </source>
</evidence>
<evidence type="ECO:0000256" key="3">
    <source>
        <dbReference type="ARBA" id="ARBA00012236"/>
    </source>
</evidence>
<evidence type="ECO:0000256" key="13">
    <source>
        <dbReference type="PIRSR" id="PIRSR001619-1"/>
    </source>
</evidence>
<comment type="function">
    <text evidence="12">Catalyzes the conversion of dethiobiotin (DTB) to biotin by the insertion of a sulfur atom into dethiobiotin via a radical-based mechanism.</text>
</comment>
<evidence type="ECO:0000256" key="11">
    <source>
        <dbReference type="ARBA" id="ARBA00023014"/>
    </source>
</evidence>
<dbReference type="InterPro" id="IPR007197">
    <property type="entry name" value="rSAM"/>
</dbReference>
<sequence length="321" mass="34500">MGIIDGMKEKVLNGGELTKEEALLLAEEDHAPLAAAANEIRTHFCGQSFDLCVIINAKTGGCSEDCIYCAQSAHHSANASPSHIEDIASYLSRIAENYSLGTHRCGFVTAGKTLSDDELNIFLDNYRYVRRTCGISLCASHGLLTASQLRLLKEAGVVRYHANLETSRNYFPKICTTHSYDDKIAVIKAAQEAGLEVCSGGIFGIGETMIDRIDMALELRGLGIKSVPINILHPIPGTPLEHAKSLELSEVRKIVSLYRFLMPDAKIRIAGGRGLLPDSGRELFTAGANAAISGDMLTIAGVGLTEDVKMIAELGFTADGM</sequence>
<dbReference type="InterPro" id="IPR024177">
    <property type="entry name" value="Biotin_synthase"/>
</dbReference>
<dbReference type="InterPro" id="IPR006638">
    <property type="entry name" value="Elp3/MiaA/NifB-like_rSAM"/>
</dbReference>
<comment type="cofactor">
    <cofactor evidence="13">
        <name>[2Fe-2S] cluster</name>
        <dbReference type="ChEBI" id="CHEBI:190135"/>
    </cofactor>
    <text evidence="13">Binds 1 [2Fe-2S] cluster. The cluster is coordinated with 3 cysteines and 1 arginine.</text>
</comment>
<comment type="similarity">
    <text evidence="2 12">Belongs to the radical SAM superfamily. Biotin synthase family.</text>
</comment>
<dbReference type="EC" id="2.8.1.6" evidence="3 12"/>
<dbReference type="SFLD" id="SFLDG01060">
    <property type="entry name" value="BATS_domain_containing"/>
    <property type="match status" value="1"/>
</dbReference>
<dbReference type="InterPro" id="IPR013785">
    <property type="entry name" value="Aldolase_TIM"/>
</dbReference>
<organism evidence="15 16">
    <name type="scientific">Methanorbis rubei</name>
    <dbReference type="NCBI Taxonomy" id="3028300"/>
    <lineage>
        <taxon>Archaea</taxon>
        <taxon>Methanobacteriati</taxon>
        <taxon>Methanobacteriota</taxon>
        <taxon>Stenosarchaea group</taxon>
        <taxon>Methanomicrobia</taxon>
        <taxon>Methanomicrobiales</taxon>
        <taxon>Methanocorpusculaceae</taxon>
        <taxon>Methanorbis</taxon>
    </lineage>
</organism>
<dbReference type="Pfam" id="PF06968">
    <property type="entry name" value="BATS"/>
    <property type="match status" value="1"/>
</dbReference>
<evidence type="ECO:0000313" key="15">
    <source>
        <dbReference type="EMBL" id="MDV0443255.1"/>
    </source>
</evidence>
<comment type="caution">
    <text evidence="12">Lacks conserved residue(s) required for the propagation of feature annotation.</text>
</comment>
<comment type="pathway">
    <text evidence="1 12">Cofactor biosynthesis; biotin biosynthesis; biotin from 7,8-diaminononanoate: step 2/2.</text>
</comment>
<keyword evidence="5 12" id="KW-0808">Transferase</keyword>
<keyword evidence="8 12" id="KW-0479">Metal-binding</keyword>
<dbReference type="Pfam" id="PF04055">
    <property type="entry name" value="Radical_SAM"/>
    <property type="match status" value="1"/>
</dbReference>
<keyword evidence="16" id="KW-1185">Reference proteome</keyword>
<dbReference type="AlphaFoldDB" id="A0AAE4SD78"/>
<dbReference type="NCBIfam" id="TIGR00433">
    <property type="entry name" value="bioB"/>
    <property type="match status" value="1"/>
</dbReference>
<accession>A0AAE4SD78</accession>
<feature type="binding site" evidence="12 13">
    <location>
        <position position="138"/>
    </location>
    <ligand>
        <name>[2Fe-2S] cluster</name>
        <dbReference type="ChEBI" id="CHEBI:190135"/>
    </ligand>
</feature>
<dbReference type="GO" id="GO:0051537">
    <property type="term" value="F:2 iron, 2 sulfur cluster binding"/>
    <property type="evidence" value="ECO:0007669"/>
    <property type="project" value="UniProtKB-KW"/>
</dbReference>
<dbReference type="PANTHER" id="PTHR22976">
    <property type="entry name" value="BIOTIN SYNTHASE"/>
    <property type="match status" value="1"/>
</dbReference>
<dbReference type="SFLD" id="SFLDG01278">
    <property type="entry name" value="biotin_synthase_like"/>
    <property type="match status" value="1"/>
</dbReference>
<feature type="domain" description="Radical SAM core" evidence="14">
    <location>
        <begin position="44"/>
        <end position="273"/>
    </location>
</feature>
<dbReference type="PROSITE" id="PS51918">
    <property type="entry name" value="RADICAL_SAM"/>
    <property type="match status" value="1"/>
</dbReference>
<evidence type="ECO:0000256" key="1">
    <source>
        <dbReference type="ARBA" id="ARBA00004942"/>
    </source>
</evidence>
<evidence type="ECO:0000256" key="10">
    <source>
        <dbReference type="ARBA" id="ARBA00023004"/>
    </source>
</evidence>
<comment type="catalytic activity">
    <reaction evidence="12">
        <text>(4R,5S)-dethiobiotin + (sulfur carrier)-SH + 2 reduced [2Fe-2S]-[ferredoxin] + 2 S-adenosyl-L-methionine = (sulfur carrier)-H + biotin + 2 5'-deoxyadenosine + 2 L-methionine + 2 oxidized [2Fe-2S]-[ferredoxin]</text>
        <dbReference type="Rhea" id="RHEA:22060"/>
        <dbReference type="Rhea" id="RHEA-COMP:10000"/>
        <dbReference type="Rhea" id="RHEA-COMP:10001"/>
        <dbReference type="Rhea" id="RHEA-COMP:14737"/>
        <dbReference type="Rhea" id="RHEA-COMP:14739"/>
        <dbReference type="ChEBI" id="CHEBI:17319"/>
        <dbReference type="ChEBI" id="CHEBI:29917"/>
        <dbReference type="ChEBI" id="CHEBI:33737"/>
        <dbReference type="ChEBI" id="CHEBI:33738"/>
        <dbReference type="ChEBI" id="CHEBI:57586"/>
        <dbReference type="ChEBI" id="CHEBI:57844"/>
        <dbReference type="ChEBI" id="CHEBI:59789"/>
        <dbReference type="ChEBI" id="CHEBI:64428"/>
        <dbReference type="ChEBI" id="CHEBI:149473"/>
        <dbReference type="EC" id="2.8.1.6"/>
    </reaction>
</comment>
<reference evidence="15 16" key="1">
    <citation type="submission" date="2023-06" db="EMBL/GenBank/DDBJ databases">
        <title>Genome sequence of Methancorpusculaceae sp. Cs1.</title>
        <authorList>
            <person name="Protasov E."/>
            <person name="Platt K."/>
            <person name="Poehlein A."/>
            <person name="Daniel R."/>
            <person name="Brune A."/>
        </authorList>
    </citation>
    <scope>NUCLEOTIDE SEQUENCE [LARGE SCALE GENOMIC DNA]</scope>
    <source>
        <strain evidence="15 16">Cs1</strain>
    </source>
</reference>
<dbReference type="PIRSF" id="PIRSF001619">
    <property type="entry name" value="Biotin_synth"/>
    <property type="match status" value="1"/>
</dbReference>
<comment type="cofactor">
    <cofactor evidence="12 13">
        <name>[4Fe-4S] cluster</name>
        <dbReference type="ChEBI" id="CHEBI:49883"/>
    </cofactor>
    <text evidence="12 13">Binds 1 [4Fe-4S] cluster. The cluster is coordinated with 3 cysteines and an exchangeable S-adenosyl-L-methionine.</text>
</comment>
<feature type="binding site" evidence="12 13">
    <location>
        <position position="198"/>
    </location>
    <ligand>
        <name>[2Fe-2S] cluster</name>
        <dbReference type="ChEBI" id="CHEBI:190135"/>
    </ligand>
</feature>
<name>A0AAE4SD78_9EURY</name>
<dbReference type="GO" id="GO:0005506">
    <property type="term" value="F:iron ion binding"/>
    <property type="evidence" value="ECO:0007669"/>
    <property type="project" value="UniProtKB-UniRule"/>
</dbReference>
<dbReference type="SMART" id="SM00876">
    <property type="entry name" value="BATS"/>
    <property type="match status" value="1"/>
</dbReference>
<evidence type="ECO:0000256" key="9">
    <source>
        <dbReference type="ARBA" id="ARBA00022756"/>
    </source>
</evidence>